<dbReference type="AlphaFoldDB" id="A0A6L9Y1H4"/>
<accession>A0A6L9Y1H4</accession>
<protein>
    <submittedName>
        <fullName evidence="2">VOC family protein</fullName>
    </submittedName>
</protein>
<dbReference type="EMBL" id="JAAGWY010000003">
    <property type="protein sequence ID" value="NEN07247.1"/>
    <property type="molecule type" value="Genomic_DNA"/>
</dbReference>
<dbReference type="PROSITE" id="PS51819">
    <property type="entry name" value="VOC"/>
    <property type="match status" value="1"/>
</dbReference>
<sequence length="128" mass="13678">MFLGLRTIVYPAPDLDASRAWWTMVLGVPPYFDEPFYVGFNPGGYELGLDPAADPAFGARTYWGVRDIEAEAARLAAAGAVVVEPVTEVGEGIKLGMFRNPAGHLIGLIENPVFEVIPVALDGDGTGR</sequence>
<name>A0A6L9Y1H4_9MICO</name>
<gene>
    <name evidence="2" type="ORF">G3T36_15400</name>
</gene>
<dbReference type="InterPro" id="IPR037523">
    <property type="entry name" value="VOC_core"/>
</dbReference>
<feature type="domain" description="VOC" evidence="1">
    <location>
        <begin position="4"/>
        <end position="111"/>
    </location>
</feature>
<dbReference type="SUPFAM" id="SSF54593">
    <property type="entry name" value="Glyoxalase/Bleomycin resistance protein/Dihydroxybiphenyl dioxygenase"/>
    <property type="match status" value="1"/>
</dbReference>
<keyword evidence="3" id="KW-1185">Reference proteome</keyword>
<dbReference type="InterPro" id="IPR029068">
    <property type="entry name" value="Glyas_Bleomycin-R_OHBP_Dase"/>
</dbReference>
<organism evidence="2 3">
    <name type="scientific">Leifsonia tongyongensis</name>
    <dbReference type="NCBI Taxonomy" id="1268043"/>
    <lineage>
        <taxon>Bacteria</taxon>
        <taxon>Bacillati</taxon>
        <taxon>Actinomycetota</taxon>
        <taxon>Actinomycetes</taxon>
        <taxon>Micrococcales</taxon>
        <taxon>Microbacteriaceae</taxon>
        <taxon>Leifsonia</taxon>
    </lineage>
</organism>
<evidence type="ECO:0000259" key="1">
    <source>
        <dbReference type="PROSITE" id="PS51819"/>
    </source>
</evidence>
<dbReference type="RefSeq" id="WP_163290683.1">
    <property type="nucleotide sequence ID" value="NZ_JAAGWY010000003.1"/>
</dbReference>
<evidence type="ECO:0000313" key="3">
    <source>
        <dbReference type="Proteomes" id="UP000474967"/>
    </source>
</evidence>
<reference evidence="2 3" key="1">
    <citation type="journal article" date="2014" name="J. Microbiol.">
        <title>Diaminobutyricibacter tongyongensis gen. nov., sp. nov. and Homoserinibacter gongjuensis gen. nov., sp. nov. belong to the family Microbacteriaceae.</title>
        <authorList>
            <person name="Kim S.J."/>
            <person name="Ahn J.H."/>
            <person name="Weon H.Y."/>
            <person name="Hamada M."/>
            <person name="Suzuki K."/>
            <person name="Kwon S.W."/>
        </authorList>
    </citation>
    <scope>NUCLEOTIDE SEQUENCE [LARGE SCALE GENOMIC DNA]</scope>
    <source>
        <strain evidence="2 3">NBRC 108724</strain>
    </source>
</reference>
<dbReference type="Pfam" id="PF00903">
    <property type="entry name" value="Glyoxalase"/>
    <property type="match status" value="1"/>
</dbReference>
<proteinExistence type="predicted"/>
<evidence type="ECO:0000313" key="2">
    <source>
        <dbReference type="EMBL" id="NEN07247.1"/>
    </source>
</evidence>
<dbReference type="Gene3D" id="3.10.180.10">
    <property type="entry name" value="2,3-Dihydroxybiphenyl 1,2-Dioxygenase, domain 1"/>
    <property type="match status" value="1"/>
</dbReference>
<comment type="caution">
    <text evidence="2">The sequence shown here is derived from an EMBL/GenBank/DDBJ whole genome shotgun (WGS) entry which is preliminary data.</text>
</comment>
<dbReference type="Proteomes" id="UP000474967">
    <property type="component" value="Unassembled WGS sequence"/>
</dbReference>
<dbReference type="InterPro" id="IPR004360">
    <property type="entry name" value="Glyas_Fos-R_dOase_dom"/>
</dbReference>